<comment type="function">
    <text evidence="8 11">IGPS catalyzes the conversion of PRFAR and glutamine to IGP, AICAR and glutamate. The HisH subunit catalyzes the hydrolysis of glutamine to glutamate and ammonia as part of the synthesis of IGP and AICAR. The resulting ammonia molecule is channeled to the active site of HisF.</text>
</comment>
<accession>A0A6N9JKP8</accession>
<evidence type="ECO:0000256" key="6">
    <source>
        <dbReference type="ARBA" id="ARBA00023102"/>
    </source>
</evidence>
<keyword evidence="3 11" id="KW-0028">Amino-acid biosynthesis</keyword>
<dbReference type="AlphaFoldDB" id="A0A6N9JKP8"/>
<evidence type="ECO:0000256" key="2">
    <source>
        <dbReference type="ARBA" id="ARBA00011152"/>
    </source>
</evidence>
<dbReference type="PROSITE" id="PS51273">
    <property type="entry name" value="GATASE_TYPE_1"/>
    <property type="match status" value="1"/>
</dbReference>
<comment type="pathway">
    <text evidence="1 11">Amino-acid biosynthesis; L-histidine biosynthesis; L-histidine from 5-phospho-alpha-D-ribose 1-diphosphate: step 5/9.</text>
</comment>
<comment type="subunit">
    <text evidence="2 11">Heterodimer of HisH and HisF.</text>
</comment>
<feature type="domain" description="Glutamine amidotransferase" evidence="12">
    <location>
        <begin position="37"/>
        <end position="255"/>
    </location>
</feature>
<keyword evidence="5 11" id="KW-0315">Glutamine amidotransferase</keyword>
<comment type="subcellular location">
    <subcellularLocation>
        <location evidence="11">Cytoplasm</location>
    </subcellularLocation>
</comment>
<keyword evidence="11" id="KW-0963">Cytoplasm</keyword>
<evidence type="ECO:0000256" key="8">
    <source>
        <dbReference type="ARBA" id="ARBA00025299"/>
    </source>
</evidence>
<reference evidence="13 14" key="1">
    <citation type="journal article" date="2019" name="Nat. Med.">
        <title>A library of human gut bacterial isolates paired with longitudinal multiomics data enables mechanistic microbiome research.</title>
        <authorList>
            <person name="Poyet M."/>
            <person name="Groussin M."/>
            <person name="Gibbons S.M."/>
            <person name="Avila-Pacheco J."/>
            <person name="Jiang X."/>
            <person name="Kearney S.M."/>
            <person name="Perrotta A.R."/>
            <person name="Berdy B."/>
            <person name="Zhao S."/>
            <person name="Lieberman T.D."/>
            <person name="Swanson P.K."/>
            <person name="Smith M."/>
            <person name="Roesemann S."/>
            <person name="Alexander J.E."/>
            <person name="Rich S.A."/>
            <person name="Livny J."/>
            <person name="Vlamakis H."/>
            <person name="Clish C."/>
            <person name="Bullock K."/>
            <person name="Deik A."/>
            <person name="Scott J."/>
            <person name="Pierce K.A."/>
            <person name="Xavier R.J."/>
            <person name="Alm E.J."/>
        </authorList>
    </citation>
    <scope>NUCLEOTIDE SEQUENCE [LARGE SCALE GENOMIC DNA]</scope>
    <source>
        <strain evidence="13 14">BIOML-A20</strain>
    </source>
</reference>
<evidence type="ECO:0000256" key="1">
    <source>
        <dbReference type="ARBA" id="ARBA00005091"/>
    </source>
</evidence>
<dbReference type="EC" id="4.3.2.10" evidence="11"/>
<evidence type="ECO:0000256" key="9">
    <source>
        <dbReference type="ARBA" id="ARBA00047838"/>
    </source>
</evidence>
<dbReference type="InterPro" id="IPR017926">
    <property type="entry name" value="GATASE"/>
</dbReference>
<comment type="catalytic activity">
    <reaction evidence="10 11">
        <text>L-glutamine + H2O = L-glutamate + NH4(+)</text>
        <dbReference type="Rhea" id="RHEA:15889"/>
        <dbReference type="ChEBI" id="CHEBI:15377"/>
        <dbReference type="ChEBI" id="CHEBI:28938"/>
        <dbReference type="ChEBI" id="CHEBI:29985"/>
        <dbReference type="ChEBI" id="CHEBI:58359"/>
        <dbReference type="EC" id="3.5.1.2"/>
    </reaction>
</comment>
<keyword evidence="6 11" id="KW-0368">Histidine biosynthesis</keyword>
<evidence type="ECO:0000256" key="3">
    <source>
        <dbReference type="ARBA" id="ARBA00022605"/>
    </source>
</evidence>
<protein>
    <recommendedName>
        <fullName evidence="11">Imidazole glycerol phosphate synthase subunit HisH</fullName>
        <ecNumber evidence="11">4.3.2.10</ecNumber>
    </recommendedName>
    <alternativeName>
        <fullName evidence="11">IGP synthase glutaminase subunit</fullName>
        <ecNumber evidence="11">3.5.1.2</ecNumber>
    </alternativeName>
    <alternativeName>
        <fullName evidence="11">IGP synthase subunit HisH</fullName>
    </alternativeName>
    <alternativeName>
        <fullName evidence="11">ImGP synthase subunit HisH</fullName>
        <shortName evidence="11">IGPS subunit HisH</shortName>
    </alternativeName>
</protein>
<evidence type="ECO:0000256" key="10">
    <source>
        <dbReference type="ARBA" id="ARBA00049534"/>
    </source>
</evidence>
<feature type="active site" evidence="11">
    <location>
        <position position="239"/>
    </location>
</feature>
<dbReference type="Gene3D" id="3.40.50.880">
    <property type="match status" value="1"/>
</dbReference>
<organism evidence="13 14">
    <name type="scientific">Collinsella aerofaciens</name>
    <dbReference type="NCBI Taxonomy" id="74426"/>
    <lineage>
        <taxon>Bacteria</taxon>
        <taxon>Bacillati</taxon>
        <taxon>Actinomycetota</taxon>
        <taxon>Coriobacteriia</taxon>
        <taxon>Coriobacteriales</taxon>
        <taxon>Coriobacteriaceae</taxon>
        <taxon>Collinsella</taxon>
    </lineage>
</organism>
<dbReference type="PANTHER" id="PTHR42701:SF1">
    <property type="entry name" value="IMIDAZOLE GLYCEROL PHOSPHATE SYNTHASE SUBUNIT HISH"/>
    <property type="match status" value="1"/>
</dbReference>
<comment type="catalytic activity">
    <reaction evidence="9 11">
        <text>5-[(5-phospho-1-deoxy-D-ribulos-1-ylimino)methylamino]-1-(5-phospho-beta-D-ribosyl)imidazole-4-carboxamide + L-glutamine = D-erythro-1-(imidazol-4-yl)glycerol 3-phosphate + 5-amino-1-(5-phospho-beta-D-ribosyl)imidazole-4-carboxamide + L-glutamate + H(+)</text>
        <dbReference type="Rhea" id="RHEA:24793"/>
        <dbReference type="ChEBI" id="CHEBI:15378"/>
        <dbReference type="ChEBI" id="CHEBI:29985"/>
        <dbReference type="ChEBI" id="CHEBI:58278"/>
        <dbReference type="ChEBI" id="CHEBI:58359"/>
        <dbReference type="ChEBI" id="CHEBI:58475"/>
        <dbReference type="ChEBI" id="CHEBI:58525"/>
        <dbReference type="EC" id="4.3.2.10"/>
    </reaction>
</comment>
<dbReference type="Proteomes" id="UP000469380">
    <property type="component" value="Unassembled WGS sequence"/>
</dbReference>
<feature type="active site" evidence="11">
    <location>
        <position position="241"/>
    </location>
</feature>
<comment type="caution">
    <text evidence="13">The sequence shown here is derived from an EMBL/GenBank/DDBJ whole genome shotgun (WGS) entry which is preliminary data.</text>
</comment>
<dbReference type="GO" id="GO:0005737">
    <property type="term" value="C:cytoplasm"/>
    <property type="evidence" value="ECO:0007669"/>
    <property type="project" value="UniProtKB-SubCell"/>
</dbReference>
<dbReference type="GO" id="GO:0000107">
    <property type="term" value="F:imidazoleglycerol-phosphate synthase activity"/>
    <property type="evidence" value="ECO:0007669"/>
    <property type="project" value="UniProtKB-UniRule"/>
</dbReference>
<gene>
    <name evidence="11 13" type="primary">hisH</name>
    <name evidence="13" type="ORF">GT464_08210</name>
</gene>
<dbReference type="InterPro" id="IPR010139">
    <property type="entry name" value="Imidazole-glycPsynth_HisH"/>
</dbReference>
<evidence type="ECO:0000259" key="12">
    <source>
        <dbReference type="Pfam" id="PF00117"/>
    </source>
</evidence>
<dbReference type="SUPFAM" id="SSF52317">
    <property type="entry name" value="Class I glutamine amidotransferase-like"/>
    <property type="match status" value="1"/>
</dbReference>
<dbReference type="Pfam" id="PF00117">
    <property type="entry name" value="GATase"/>
    <property type="match status" value="1"/>
</dbReference>
<name>A0A6N9JKP8_9ACTN</name>
<evidence type="ECO:0000256" key="4">
    <source>
        <dbReference type="ARBA" id="ARBA00022801"/>
    </source>
</evidence>
<dbReference type="HAMAP" id="MF_00278">
    <property type="entry name" value="HisH"/>
    <property type="match status" value="1"/>
</dbReference>
<evidence type="ECO:0000256" key="7">
    <source>
        <dbReference type="ARBA" id="ARBA00023239"/>
    </source>
</evidence>
<dbReference type="PANTHER" id="PTHR42701">
    <property type="entry name" value="IMIDAZOLE GLYCEROL PHOSPHATE SYNTHASE SUBUNIT HISH"/>
    <property type="match status" value="1"/>
</dbReference>
<proteinExistence type="inferred from homology"/>
<dbReference type="GO" id="GO:0000105">
    <property type="term" value="P:L-histidine biosynthetic process"/>
    <property type="evidence" value="ECO:0007669"/>
    <property type="project" value="UniProtKB-UniRule"/>
</dbReference>
<dbReference type="EC" id="3.5.1.2" evidence="11"/>
<sequence length="263" mass="28011">MLSHVVGERLTDQNKPVPFWQVLNGKREGRVGEPKIVVVDYHKGNLSSVVRGLARAGAAACTSDDPEQIRNADGLVIPGVGAFYDAIAFMRQSGEADAVLDAVAAGTPLLGICLGLQLFFERGNEGVPADEGAVADGNASEQAGGPWVDGLGIMRGSCTRLESSRLKVPHVGWDQVHMTPAGAADPLLTGFAEGANMYFTHSYAVADDADTADVLARTHYTRSFPCIVRHGNVWGCQFHPEKSSALGQRILKNFVNIVEEAGR</sequence>
<dbReference type="GO" id="GO:0016829">
    <property type="term" value="F:lyase activity"/>
    <property type="evidence" value="ECO:0007669"/>
    <property type="project" value="UniProtKB-KW"/>
</dbReference>
<dbReference type="GO" id="GO:0004359">
    <property type="term" value="F:glutaminase activity"/>
    <property type="evidence" value="ECO:0007669"/>
    <property type="project" value="UniProtKB-EC"/>
</dbReference>
<evidence type="ECO:0000313" key="14">
    <source>
        <dbReference type="Proteomes" id="UP000469380"/>
    </source>
</evidence>
<evidence type="ECO:0000256" key="11">
    <source>
        <dbReference type="HAMAP-Rule" id="MF_00278"/>
    </source>
</evidence>
<dbReference type="InterPro" id="IPR029062">
    <property type="entry name" value="Class_I_gatase-like"/>
</dbReference>
<evidence type="ECO:0000313" key="13">
    <source>
        <dbReference type="EMBL" id="MZJ39923.1"/>
    </source>
</evidence>
<keyword evidence="7 11" id="KW-0456">Lyase</keyword>
<dbReference type="EMBL" id="WWSR01000014">
    <property type="protein sequence ID" value="MZJ39923.1"/>
    <property type="molecule type" value="Genomic_DNA"/>
</dbReference>
<keyword evidence="4 11" id="KW-0378">Hydrolase</keyword>
<feature type="active site" description="Nucleophile" evidence="11">
    <location>
        <position position="113"/>
    </location>
</feature>
<evidence type="ECO:0000256" key="5">
    <source>
        <dbReference type="ARBA" id="ARBA00022962"/>
    </source>
</evidence>
<dbReference type="UniPathway" id="UPA00031">
    <property type="reaction ID" value="UER00010"/>
</dbReference>